<accession>A0AAV0A7E5</accession>
<comment type="caution">
    <text evidence="7">The sequence shown here is derived from an EMBL/GenBank/DDBJ whole genome shotgun (WGS) entry which is preliminary data.</text>
</comment>
<dbReference type="RefSeq" id="XP_051063637.1">
    <property type="nucleotide sequence ID" value="XM_051207680.1"/>
</dbReference>
<organism evidence="7 8">
    <name type="scientific">Phodopus roborovskii</name>
    <name type="common">Roborovski's desert hamster</name>
    <name type="synonym">Cricetulus roborovskii</name>
    <dbReference type="NCBI Taxonomy" id="109678"/>
    <lineage>
        <taxon>Eukaryota</taxon>
        <taxon>Metazoa</taxon>
        <taxon>Chordata</taxon>
        <taxon>Craniata</taxon>
        <taxon>Vertebrata</taxon>
        <taxon>Euteleostomi</taxon>
        <taxon>Mammalia</taxon>
        <taxon>Eutheria</taxon>
        <taxon>Euarchontoglires</taxon>
        <taxon>Glires</taxon>
        <taxon>Rodentia</taxon>
        <taxon>Myomorpha</taxon>
        <taxon>Muroidea</taxon>
        <taxon>Cricetidae</taxon>
        <taxon>Cricetinae</taxon>
        <taxon>Phodopus</taxon>
    </lineage>
</organism>
<sequence length="101" mass="11420">MDVAPGPAERPAPKIRKPLNRPQTTEELGFYAQNHFIMTICAVILFPPFGLIGLYFSRKTNEANKDSDWEDAYLNSSRTIWIDVFGILAGLAIIYTYVLLI</sequence>
<keyword evidence="8" id="KW-1185">Reference proteome</keyword>
<evidence type="ECO:0000256" key="5">
    <source>
        <dbReference type="ARBA" id="ARBA00023136"/>
    </source>
</evidence>
<evidence type="ECO:0000313" key="7">
    <source>
        <dbReference type="EMBL" id="CAH7364358.1"/>
    </source>
</evidence>
<comment type="similarity">
    <text evidence="2">Belongs to the CD225/Dispanin family.</text>
</comment>
<evidence type="ECO:0000256" key="1">
    <source>
        <dbReference type="ARBA" id="ARBA00004370"/>
    </source>
</evidence>
<comment type="subcellular location">
    <subcellularLocation>
        <location evidence="1">Membrane</location>
    </subcellularLocation>
</comment>
<gene>
    <name evidence="7" type="primary">Pmis2</name>
    <name evidence="7" type="ORF">PHOROB_LOCUS16339</name>
</gene>
<evidence type="ECO:0000256" key="4">
    <source>
        <dbReference type="ARBA" id="ARBA00022989"/>
    </source>
</evidence>
<dbReference type="AlphaFoldDB" id="A0AAV0A7E5"/>
<dbReference type="PANTHER" id="PTHR14768:SF5">
    <property type="entry name" value="TRANSMEMBRANE PROTEIN PMIS2"/>
    <property type="match status" value="1"/>
</dbReference>
<evidence type="ECO:0000313" key="8">
    <source>
        <dbReference type="Proteomes" id="UP001152836"/>
    </source>
</evidence>
<proteinExistence type="inferred from homology"/>
<dbReference type="Pfam" id="PF04505">
    <property type="entry name" value="CD225"/>
    <property type="match status" value="1"/>
</dbReference>
<dbReference type="PANTHER" id="PTHR14768">
    <property type="entry name" value="UPF0338 PROTEIN"/>
    <property type="match status" value="1"/>
</dbReference>
<dbReference type="InterPro" id="IPR007593">
    <property type="entry name" value="CD225/Dispanin_fam"/>
</dbReference>
<keyword evidence="3 6" id="KW-0812">Transmembrane</keyword>
<dbReference type="GeneID" id="127238908"/>
<feature type="transmembrane region" description="Helical" evidence="6">
    <location>
        <begin position="36"/>
        <end position="56"/>
    </location>
</feature>
<dbReference type="GO" id="GO:0016020">
    <property type="term" value="C:membrane"/>
    <property type="evidence" value="ECO:0007669"/>
    <property type="project" value="UniProtKB-SubCell"/>
</dbReference>
<evidence type="ECO:0000256" key="6">
    <source>
        <dbReference type="SAM" id="Phobius"/>
    </source>
</evidence>
<evidence type="ECO:0000256" key="2">
    <source>
        <dbReference type="ARBA" id="ARBA00006843"/>
    </source>
</evidence>
<dbReference type="EMBL" id="CALSGD010001620">
    <property type="protein sequence ID" value="CAH7364358.1"/>
    <property type="molecule type" value="Genomic_DNA"/>
</dbReference>
<reference evidence="7" key="1">
    <citation type="submission" date="2022-06" db="EMBL/GenBank/DDBJ databases">
        <authorList>
            <person name="Andreotti S."/>
            <person name="Wyler E."/>
        </authorList>
    </citation>
    <scope>NUCLEOTIDE SEQUENCE</scope>
</reference>
<keyword evidence="5 6" id="KW-0472">Membrane</keyword>
<dbReference type="CTD" id="111216276"/>
<name>A0AAV0A7E5_PHORO</name>
<keyword evidence="4 6" id="KW-1133">Transmembrane helix</keyword>
<dbReference type="Proteomes" id="UP001152836">
    <property type="component" value="Unassembled WGS sequence"/>
</dbReference>
<dbReference type="KEGG" id="prob:127238908"/>
<feature type="transmembrane region" description="Helical" evidence="6">
    <location>
        <begin position="80"/>
        <end position="100"/>
    </location>
</feature>
<evidence type="ECO:0000256" key="3">
    <source>
        <dbReference type="ARBA" id="ARBA00022692"/>
    </source>
</evidence>
<protein>
    <submittedName>
        <fullName evidence="7">Pmis2 protein</fullName>
    </submittedName>
</protein>